<dbReference type="InterPro" id="IPR001584">
    <property type="entry name" value="Integrase_cat-core"/>
</dbReference>
<reference evidence="2 3" key="1">
    <citation type="submission" date="2021-06" db="EMBL/GenBank/DDBJ databases">
        <title>Caerostris extrusa draft genome.</title>
        <authorList>
            <person name="Kono N."/>
            <person name="Arakawa K."/>
        </authorList>
    </citation>
    <scope>NUCLEOTIDE SEQUENCE [LARGE SCALE GENOMIC DNA]</scope>
</reference>
<dbReference type="Proteomes" id="UP001054945">
    <property type="component" value="Unassembled WGS sequence"/>
</dbReference>
<dbReference type="InterPro" id="IPR036397">
    <property type="entry name" value="RNaseH_sf"/>
</dbReference>
<dbReference type="AlphaFoldDB" id="A0AAV4UKW3"/>
<keyword evidence="3" id="KW-1185">Reference proteome</keyword>
<dbReference type="InterPro" id="IPR012337">
    <property type="entry name" value="RNaseH-like_sf"/>
</dbReference>
<evidence type="ECO:0000313" key="2">
    <source>
        <dbReference type="EMBL" id="GIY58480.1"/>
    </source>
</evidence>
<dbReference type="PROSITE" id="PS50994">
    <property type="entry name" value="INTEGRASE"/>
    <property type="match status" value="1"/>
</dbReference>
<evidence type="ECO:0000313" key="3">
    <source>
        <dbReference type="Proteomes" id="UP001054945"/>
    </source>
</evidence>
<comment type="caution">
    <text evidence="2">The sequence shown here is derived from an EMBL/GenBank/DDBJ whole genome shotgun (WGS) entry which is preliminary data.</text>
</comment>
<evidence type="ECO:0000259" key="1">
    <source>
        <dbReference type="PROSITE" id="PS50994"/>
    </source>
</evidence>
<dbReference type="Gene3D" id="3.30.420.10">
    <property type="entry name" value="Ribonuclease H-like superfamily/Ribonuclease H"/>
    <property type="match status" value="1"/>
</dbReference>
<proteinExistence type="predicted"/>
<dbReference type="Pfam" id="PF00665">
    <property type="entry name" value="rve"/>
    <property type="match status" value="1"/>
</dbReference>
<feature type="domain" description="Integrase catalytic" evidence="1">
    <location>
        <begin position="73"/>
        <end position="236"/>
    </location>
</feature>
<dbReference type="PANTHER" id="PTHR46585">
    <property type="entry name" value="INTEGRASE CORE DOMAIN CONTAINING PROTEIN"/>
    <property type="match status" value="1"/>
</dbReference>
<dbReference type="PANTHER" id="PTHR46585:SF1">
    <property type="entry name" value="CHROMO DOMAIN-CONTAINING PROTEIN"/>
    <property type="match status" value="1"/>
</dbReference>
<sequence length="335" mass="40038">MWIKKVSFLGIGQKKKEKEALGRTYYDPETGYCGIKELKRKTGIKQKEIKDFLHSQDVYTRFKPVIRKFKRRRVYVPGIDNQFDADLLFIVKYSKYNDGTKYLLNVIDAFSKYAWSFPIKRKTAKEVSNAFNQLFGMDKRIPKFILTDEGTEFTGKETQKLFKDNNIHWFTTQNKEIKSAIAERFNKTIKEKITKYMHANNTKKYIDVLPKLLKNYNNSYHRSIKMTPVEASKQENEPLVYKNLYKEKVIRKPKFKIGDTVRTSKFKTKFMRGYDPTFTEEIFKISEVLKTDPITYKIKDLNEEEIKGRYYEHELVKFNKKDDVYKIEKIIKKKR</sequence>
<dbReference type="EMBL" id="BPLR01013069">
    <property type="protein sequence ID" value="GIY58480.1"/>
    <property type="molecule type" value="Genomic_DNA"/>
</dbReference>
<dbReference type="GO" id="GO:0003676">
    <property type="term" value="F:nucleic acid binding"/>
    <property type="evidence" value="ECO:0007669"/>
    <property type="project" value="InterPro"/>
</dbReference>
<dbReference type="SUPFAM" id="SSF53098">
    <property type="entry name" value="Ribonuclease H-like"/>
    <property type="match status" value="1"/>
</dbReference>
<accession>A0AAV4UKW3</accession>
<gene>
    <name evidence="2" type="primary">F54H12.3</name>
    <name evidence="2" type="ORF">CEXT_311881</name>
</gene>
<name>A0AAV4UKW3_CAEEX</name>
<organism evidence="2 3">
    <name type="scientific">Caerostris extrusa</name>
    <name type="common">Bark spider</name>
    <name type="synonym">Caerostris bankana</name>
    <dbReference type="NCBI Taxonomy" id="172846"/>
    <lineage>
        <taxon>Eukaryota</taxon>
        <taxon>Metazoa</taxon>
        <taxon>Ecdysozoa</taxon>
        <taxon>Arthropoda</taxon>
        <taxon>Chelicerata</taxon>
        <taxon>Arachnida</taxon>
        <taxon>Araneae</taxon>
        <taxon>Araneomorphae</taxon>
        <taxon>Entelegynae</taxon>
        <taxon>Araneoidea</taxon>
        <taxon>Araneidae</taxon>
        <taxon>Caerostris</taxon>
    </lineage>
</organism>
<protein>
    <submittedName>
        <fullName evidence="2">Uncharacterized transposon-derived protein F54H12.3</fullName>
    </submittedName>
</protein>
<dbReference type="GO" id="GO:0015074">
    <property type="term" value="P:DNA integration"/>
    <property type="evidence" value="ECO:0007669"/>
    <property type="project" value="InterPro"/>
</dbReference>